<dbReference type="Pfam" id="PF08240">
    <property type="entry name" value="ADH_N"/>
    <property type="match status" value="1"/>
</dbReference>
<name>A0A7W8EAS7_9BACT</name>
<dbReference type="AlphaFoldDB" id="A0A7W8EAS7"/>
<evidence type="ECO:0000313" key="5">
    <source>
        <dbReference type="Proteomes" id="UP000584867"/>
    </source>
</evidence>
<reference evidence="4 5" key="1">
    <citation type="submission" date="2020-08" db="EMBL/GenBank/DDBJ databases">
        <title>Genomic Encyclopedia of Type Strains, Phase IV (KMG-V): Genome sequencing to study the core and pangenomes of soil and plant-associated prokaryotes.</title>
        <authorList>
            <person name="Whitman W."/>
        </authorList>
    </citation>
    <scope>NUCLEOTIDE SEQUENCE [LARGE SCALE GENOMIC DNA]</scope>
    <source>
        <strain evidence="4 5">X5P3</strain>
    </source>
</reference>
<evidence type="ECO:0000256" key="1">
    <source>
        <dbReference type="ARBA" id="ARBA00023002"/>
    </source>
</evidence>
<dbReference type="InterPro" id="IPR050129">
    <property type="entry name" value="Zn_alcohol_dh"/>
</dbReference>
<dbReference type="SUPFAM" id="SSF50129">
    <property type="entry name" value="GroES-like"/>
    <property type="match status" value="1"/>
</dbReference>
<dbReference type="CDD" id="cd08261">
    <property type="entry name" value="Zn_ADH7"/>
    <property type="match status" value="1"/>
</dbReference>
<keyword evidence="1" id="KW-0560">Oxidoreductase</keyword>
<dbReference type="RefSeq" id="WP_184257529.1">
    <property type="nucleotide sequence ID" value="NZ_JACHIO010000014.1"/>
</dbReference>
<dbReference type="SUPFAM" id="SSF51735">
    <property type="entry name" value="NAD(P)-binding Rossmann-fold domains"/>
    <property type="match status" value="1"/>
</dbReference>
<dbReference type="Pfam" id="PF00107">
    <property type="entry name" value="ADH_zinc_N"/>
    <property type="match status" value="1"/>
</dbReference>
<feature type="domain" description="Alcohol dehydrogenase-like C-terminal" evidence="2">
    <location>
        <begin position="166"/>
        <end position="293"/>
    </location>
</feature>
<organism evidence="4 5">
    <name type="scientific">Granulicella mallensis</name>
    <dbReference type="NCBI Taxonomy" id="940614"/>
    <lineage>
        <taxon>Bacteria</taxon>
        <taxon>Pseudomonadati</taxon>
        <taxon>Acidobacteriota</taxon>
        <taxon>Terriglobia</taxon>
        <taxon>Terriglobales</taxon>
        <taxon>Acidobacteriaceae</taxon>
        <taxon>Granulicella</taxon>
    </lineage>
</organism>
<dbReference type="InterPro" id="IPR013154">
    <property type="entry name" value="ADH-like_N"/>
</dbReference>
<proteinExistence type="predicted"/>
<dbReference type="InterPro" id="IPR013149">
    <property type="entry name" value="ADH-like_C"/>
</dbReference>
<dbReference type="PANTHER" id="PTHR43401">
    <property type="entry name" value="L-THREONINE 3-DEHYDROGENASE"/>
    <property type="match status" value="1"/>
</dbReference>
<dbReference type="EMBL" id="JACHIO010000014">
    <property type="protein sequence ID" value="MBB5065102.1"/>
    <property type="molecule type" value="Genomic_DNA"/>
</dbReference>
<accession>A0A7W8EAS7</accession>
<dbReference type="GO" id="GO:0016491">
    <property type="term" value="F:oxidoreductase activity"/>
    <property type="evidence" value="ECO:0007669"/>
    <property type="project" value="UniProtKB-KW"/>
</dbReference>
<feature type="domain" description="Alcohol dehydrogenase-like N-terminal" evidence="3">
    <location>
        <begin position="23"/>
        <end position="125"/>
    </location>
</feature>
<dbReference type="InterPro" id="IPR036291">
    <property type="entry name" value="NAD(P)-bd_dom_sf"/>
</dbReference>
<dbReference type="Gene3D" id="3.90.180.10">
    <property type="entry name" value="Medium-chain alcohol dehydrogenases, catalytic domain"/>
    <property type="match status" value="1"/>
</dbReference>
<dbReference type="PANTHER" id="PTHR43401:SF2">
    <property type="entry name" value="L-THREONINE 3-DEHYDROGENASE"/>
    <property type="match status" value="1"/>
</dbReference>
<dbReference type="Proteomes" id="UP000584867">
    <property type="component" value="Unassembled WGS sequence"/>
</dbReference>
<evidence type="ECO:0000259" key="3">
    <source>
        <dbReference type="Pfam" id="PF08240"/>
    </source>
</evidence>
<protein>
    <submittedName>
        <fullName evidence="4">Threonine dehydrogenase-like Zn-dependent dehydrogenase</fullName>
    </submittedName>
</protein>
<comment type="caution">
    <text evidence="4">The sequence shown here is derived from an EMBL/GenBank/DDBJ whole genome shotgun (WGS) entry which is preliminary data.</text>
</comment>
<dbReference type="Gene3D" id="3.40.50.720">
    <property type="entry name" value="NAD(P)-binding Rossmann-like Domain"/>
    <property type="match status" value="1"/>
</dbReference>
<evidence type="ECO:0000259" key="2">
    <source>
        <dbReference type="Pfam" id="PF00107"/>
    </source>
</evidence>
<dbReference type="InterPro" id="IPR011032">
    <property type="entry name" value="GroES-like_sf"/>
</dbReference>
<evidence type="ECO:0000313" key="4">
    <source>
        <dbReference type="EMBL" id="MBB5065102.1"/>
    </source>
</evidence>
<gene>
    <name evidence="4" type="ORF">HDF15_003465</name>
</gene>
<sequence length="335" mass="35986">MRALSLLSPGKLSIVDVPELTGEDGVLLKVEMVGLCGSDLNSYRGNNPMVSYPRILGHEIAGTVMEGSSLYAPGTRVMVSPYTHCGTCAACIRGRFNACQCNETFGVQRDGALVEWLRVPEDKLYASSKLSLRELCLVEPLTVGFHAIARGRVTAQDVVAVYGCGGVGLGAIAGAAFRGAQTIAIDQDEEKLNTAQAAGAAHILHTKYDDVTARLMELTNGKGPDVIIEAIGLPQTFRAAVEQVAFTGRVVYIGYAKQPVDYETKLFVQKELDILGSRNALPENFREVIAMLESGMFPVARTISAVVGMEEAPLKFAHWAAQPETVTKILVRVAE</sequence>